<dbReference type="Gene3D" id="3.60.21.10">
    <property type="match status" value="1"/>
</dbReference>
<dbReference type="Proteomes" id="UP000677228">
    <property type="component" value="Unassembled WGS sequence"/>
</dbReference>
<dbReference type="PANTHER" id="PTHR22953:SF153">
    <property type="entry name" value="PURPLE ACID PHOSPHATASE"/>
    <property type="match status" value="1"/>
</dbReference>
<dbReference type="AlphaFoldDB" id="A0A8S2DF79"/>
<name>A0A8S2DF79_9BILA</name>
<comment type="caution">
    <text evidence="4">The sequence shown here is derived from an EMBL/GenBank/DDBJ whole genome shotgun (WGS) entry which is preliminary data.</text>
</comment>
<evidence type="ECO:0000313" key="4">
    <source>
        <dbReference type="EMBL" id="CAF0951461.1"/>
    </source>
</evidence>
<dbReference type="GO" id="GO:0003993">
    <property type="term" value="F:acid phosphatase activity"/>
    <property type="evidence" value="ECO:0007669"/>
    <property type="project" value="InterPro"/>
</dbReference>
<dbReference type="InterPro" id="IPR039331">
    <property type="entry name" value="PAPs-like"/>
</dbReference>
<evidence type="ECO:0000313" key="5">
    <source>
        <dbReference type="EMBL" id="CAF3725556.1"/>
    </source>
</evidence>
<organism evidence="4 6">
    <name type="scientific">Didymodactylos carnosus</name>
    <dbReference type="NCBI Taxonomy" id="1234261"/>
    <lineage>
        <taxon>Eukaryota</taxon>
        <taxon>Metazoa</taxon>
        <taxon>Spiralia</taxon>
        <taxon>Gnathifera</taxon>
        <taxon>Rotifera</taxon>
        <taxon>Eurotatoria</taxon>
        <taxon>Bdelloidea</taxon>
        <taxon>Philodinida</taxon>
        <taxon>Philodinidae</taxon>
        <taxon>Didymodactylos</taxon>
    </lineage>
</organism>
<keyword evidence="2" id="KW-0472">Membrane</keyword>
<feature type="transmembrane region" description="Helical" evidence="2">
    <location>
        <begin position="27"/>
        <end position="44"/>
    </location>
</feature>
<dbReference type="EMBL" id="CAJOBA010004846">
    <property type="protein sequence ID" value="CAF3725556.1"/>
    <property type="molecule type" value="Genomic_DNA"/>
</dbReference>
<keyword evidence="1" id="KW-0732">Signal</keyword>
<sequence length="375" mass="42897">MTDHNSKTVAIYSVPKLRCCQLTHRKSFIIAICFIFILCIKYVSSQYPLLVILKWLLMQHNVDHSPFLNVTGKPDVFPDRMPINLTIAYVADTSLWKEASLLYNLIRSESQIDALVVSGDLDYVDQPLAREHLLTKYFGSKFPIFSCAGNHDHNFWPKYQQTILDRWKRSGIHHKCSGIIGVAHMCTYKGLIIIQIAPGIFEKYRFYDYSQYLENQLNLYHGQWKICSWHKNQHNMQLGNKQDETGYDVYNTCLKHGAMIITGHEHSYSRTYLMKGLHDPIEVLSRNSTYIQLSNGSSVVIVNGLGGFSVSGYTNNSIAPYWASVNHANINGHASALICKYNFNGNMKQALCYLKDIVHGKRDQFIIDVTNIPMS</sequence>
<feature type="domain" description="Calcineurin-like phosphoesterase" evidence="3">
    <location>
        <begin position="87"/>
        <end position="268"/>
    </location>
</feature>
<keyword evidence="2" id="KW-1133">Transmembrane helix</keyword>
<dbReference type="InterPro" id="IPR029052">
    <property type="entry name" value="Metallo-depent_PP-like"/>
</dbReference>
<protein>
    <recommendedName>
        <fullName evidence="3">Calcineurin-like phosphoesterase domain-containing protein</fullName>
    </recommendedName>
</protein>
<keyword evidence="2" id="KW-0812">Transmembrane</keyword>
<evidence type="ECO:0000256" key="2">
    <source>
        <dbReference type="SAM" id="Phobius"/>
    </source>
</evidence>
<dbReference type="Pfam" id="PF00149">
    <property type="entry name" value="Metallophos"/>
    <property type="match status" value="1"/>
</dbReference>
<dbReference type="InterPro" id="IPR004843">
    <property type="entry name" value="Calcineurin-like_PHP"/>
</dbReference>
<proteinExistence type="predicted"/>
<dbReference type="PANTHER" id="PTHR22953">
    <property type="entry name" value="ACID PHOSPHATASE RELATED"/>
    <property type="match status" value="1"/>
</dbReference>
<dbReference type="Proteomes" id="UP000682733">
    <property type="component" value="Unassembled WGS sequence"/>
</dbReference>
<evidence type="ECO:0000259" key="3">
    <source>
        <dbReference type="Pfam" id="PF00149"/>
    </source>
</evidence>
<evidence type="ECO:0000256" key="1">
    <source>
        <dbReference type="ARBA" id="ARBA00022729"/>
    </source>
</evidence>
<dbReference type="EMBL" id="CAJNOK010004841">
    <property type="protein sequence ID" value="CAF0951461.1"/>
    <property type="molecule type" value="Genomic_DNA"/>
</dbReference>
<accession>A0A8S2DF79</accession>
<dbReference type="SUPFAM" id="SSF56300">
    <property type="entry name" value="Metallo-dependent phosphatases"/>
    <property type="match status" value="1"/>
</dbReference>
<reference evidence="4" key="1">
    <citation type="submission" date="2021-02" db="EMBL/GenBank/DDBJ databases">
        <authorList>
            <person name="Nowell W R."/>
        </authorList>
    </citation>
    <scope>NUCLEOTIDE SEQUENCE</scope>
</reference>
<evidence type="ECO:0000313" key="6">
    <source>
        <dbReference type="Proteomes" id="UP000677228"/>
    </source>
</evidence>
<gene>
    <name evidence="4" type="ORF">OVA965_LOCUS12178</name>
    <name evidence="5" type="ORF">TMI583_LOCUS12182</name>
</gene>